<accession>A0A368RXA5</accession>
<evidence type="ECO:0000313" key="1">
    <source>
        <dbReference type="EMBL" id="RCV34837.1"/>
    </source>
</evidence>
<name>A0A368RXA5_SETIT</name>
<dbReference type="EMBL" id="CM003534">
    <property type="protein sequence ID" value="RCV34837.1"/>
    <property type="molecule type" value="Genomic_DNA"/>
</dbReference>
<organism evidence="1">
    <name type="scientific">Setaria italica</name>
    <name type="common">Foxtail millet</name>
    <name type="synonym">Panicum italicum</name>
    <dbReference type="NCBI Taxonomy" id="4555"/>
    <lineage>
        <taxon>Eukaryota</taxon>
        <taxon>Viridiplantae</taxon>
        <taxon>Streptophyta</taxon>
        <taxon>Embryophyta</taxon>
        <taxon>Tracheophyta</taxon>
        <taxon>Spermatophyta</taxon>
        <taxon>Magnoliopsida</taxon>
        <taxon>Liliopsida</taxon>
        <taxon>Poales</taxon>
        <taxon>Poaceae</taxon>
        <taxon>PACMAD clade</taxon>
        <taxon>Panicoideae</taxon>
        <taxon>Panicodae</taxon>
        <taxon>Paniceae</taxon>
        <taxon>Cenchrinae</taxon>
        <taxon>Setaria</taxon>
    </lineage>
</organism>
<proteinExistence type="predicted"/>
<dbReference type="STRING" id="4555.A0A368RXA5"/>
<sequence>MNNATELAEFVRLWDLIQEINFTDSPDEIVWRWTVDGVYTAKSAYKIQFKGSYYTFQAKTLWKAQVEGKHHFFLPGWWRLSVQAVRKEHRRATAAILIYTWWNIWNERNRRIFQGIQAMPQAVFGFIEEEISLRQRACGAPVIP</sequence>
<dbReference type="OrthoDB" id="692647at2759"/>
<gene>
    <name evidence="1" type="ORF">SETIT_7G189700v2</name>
</gene>
<reference evidence="1" key="2">
    <citation type="submission" date="2015-07" db="EMBL/GenBank/DDBJ databases">
        <authorList>
            <person name="Noorani M."/>
        </authorList>
    </citation>
    <scope>NUCLEOTIDE SEQUENCE</scope>
    <source>
        <strain evidence="1">Yugu1</strain>
    </source>
</reference>
<dbReference type="AlphaFoldDB" id="A0A368RXA5"/>
<evidence type="ECO:0008006" key="2">
    <source>
        <dbReference type="Google" id="ProtNLM"/>
    </source>
</evidence>
<reference evidence="1" key="1">
    <citation type="journal article" date="2012" name="Nat. Biotechnol.">
        <title>Reference genome sequence of the model plant Setaria.</title>
        <authorList>
            <person name="Bennetzen J.L."/>
            <person name="Schmutz J."/>
            <person name="Wang H."/>
            <person name="Percifield R."/>
            <person name="Hawkins J."/>
            <person name="Pontaroli A.C."/>
            <person name="Estep M."/>
            <person name="Feng L."/>
            <person name="Vaughn J.N."/>
            <person name="Grimwood J."/>
            <person name="Jenkins J."/>
            <person name="Barry K."/>
            <person name="Lindquist E."/>
            <person name="Hellsten U."/>
            <person name="Deshpande S."/>
            <person name="Wang X."/>
            <person name="Wu X."/>
            <person name="Mitros T."/>
            <person name="Triplett J."/>
            <person name="Yang X."/>
            <person name="Ye C.Y."/>
            <person name="Mauro-Herrera M."/>
            <person name="Wang L."/>
            <person name="Li P."/>
            <person name="Sharma M."/>
            <person name="Sharma R."/>
            <person name="Ronald P.C."/>
            <person name="Panaud O."/>
            <person name="Kellogg E.A."/>
            <person name="Brutnell T.P."/>
            <person name="Doust A.N."/>
            <person name="Tuskan G.A."/>
            <person name="Rokhsar D."/>
            <person name="Devos K.M."/>
        </authorList>
    </citation>
    <scope>NUCLEOTIDE SEQUENCE [LARGE SCALE GENOMIC DNA]</scope>
    <source>
        <strain evidence="1">Yugu1</strain>
    </source>
</reference>
<protein>
    <recommendedName>
        <fullName evidence="2">Reverse transcriptase zinc-binding domain-containing protein</fullName>
    </recommendedName>
</protein>